<dbReference type="InterPro" id="IPR005624">
    <property type="entry name" value="PduO/GlcC-like"/>
</dbReference>
<name>A0A7M2X3Y3_9BACT</name>
<proteinExistence type="predicted"/>
<dbReference type="EMBL" id="CP063458">
    <property type="protein sequence ID" value="QOV92375.1"/>
    <property type="molecule type" value="Genomic_DNA"/>
</dbReference>
<dbReference type="PANTHER" id="PTHR34309">
    <property type="entry name" value="SLR1406 PROTEIN"/>
    <property type="match status" value="1"/>
</dbReference>
<evidence type="ECO:0000256" key="1">
    <source>
        <dbReference type="SAM" id="MobiDB-lite"/>
    </source>
</evidence>
<protein>
    <submittedName>
        <fullName evidence="2">Heme-binding protein</fullName>
    </submittedName>
</protein>
<evidence type="ECO:0000313" key="2">
    <source>
        <dbReference type="EMBL" id="QOV92375.1"/>
    </source>
</evidence>
<dbReference type="InterPro" id="IPR052517">
    <property type="entry name" value="GlcG_carb_metab_protein"/>
</dbReference>
<dbReference type="InterPro" id="IPR038084">
    <property type="entry name" value="PduO/GlcC-like_sf"/>
</dbReference>
<accession>A0A7M2X3Y3</accession>
<evidence type="ECO:0000313" key="3">
    <source>
        <dbReference type="Proteomes" id="UP000593765"/>
    </source>
</evidence>
<feature type="compositionally biased region" description="Polar residues" evidence="1">
    <location>
        <begin position="1"/>
        <end position="11"/>
    </location>
</feature>
<dbReference type="KEGG" id="hbs:IPV69_08690"/>
<organism evidence="2 3">
    <name type="scientific">Humisphaera borealis</name>
    <dbReference type="NCBI Taxonomy" id="2807512"/>
    <lineage>
        <taxon>Bacteria</taxon>
        <taxon>Pseudomonadati</taxon>
        <taxon>Planctomycetota</taxon>
        <taxon>Phycisphaerae</taxon>
        <taxon>Tepidisphaerales</taxon>
        <taxon>Tepidisphaeraceae</taxon>
        <taxon>Humisphaera</taxon>
    </lineage>
</organism>
<keyword evidence="3" id="KW-1185">Reference proteome</keyword>
<gene>
    <name evidence="2" type="ORF">IPV69_08690</name>
</gene>
<sequence>MVAGPLSQTGAQERKPAPADHAAAAHAAVAEAKPLAVNDISLAQAHAAIVAAQAKATEINTKMDIAVVDAGGNLKAFARMDGAWLGSIDISIKKAKTSRMFDMPTGAIGKLSQPGGPLYQIEVSNGGLITFPGGVPIKDAKGNVIGAIGVSGSSVENDHAVAEAGASAVK</sequence>
<dbReference type="Gene3D" id="3.30.450.150">
    <property type="entry name" value="Haem-degrading domain"/>
    <property type="match status" value="1"/>
</dbReference>
<dbReference type="AlphaFoldDB" id="A0A7M2X3Y3"/>
<dbReference type="PANTHER" id="PTHR34309:SF1">
    <property type="entry name" value="PROTEIN GLCG"/>
    <property type="match status" value="1"/>
</dbReference>
<reference evidence="2 3" key="1">
    <citation type="submission" date="2020-10" db="EMBL/GenBank/DDBJ databases">
        <title>Wide distribution of Phycisphaera-like planctomycetes from WD2101 soil group in peatlands and genome analysis of the first cultivated representative.</title>
        <authorList>
            <person name="Dedysh S.N."/>
            <person name="Beletsky A.V."/>
            <person name="Ivanova A."/>
            <person name="Kulichevskaya I.S."/>
            <person name="Suzina N.E."/>
            <person name="Philippov D.A."/>
            <person name="Rakitin A.L."/>
            <person name="Mardanov A.V."/>
            <person name="Ravin N.V."/>
        </authorList>
    </citation>
    <scope>NUCLEOTIDE SEQUENCE [LARGE SCALE GENOMIC DNA]</scope>
    <source>
        <strain evidence="2 3">M1803</strain>
    </source>
</reference>
<dbReference type="Proteomes" id="UP000593765">
    <property type="component" value="Chromosome"/>
</dbReference>
<dbReference type="Pfam" id="PF03928">
    <property type="entry name" value="HbpS-like"/>
    <property type="match status" value="1"/>
</dbReference>
<dbReference type="SUPFAM" id="SSF143744">
    <property type="entry name" value="GlcG-like"/>
    <property type="match status" value="1"/>
</dbReference>
<feature type="region of interest" description="Disordered" evidence="1">
    <location>
        <begin position="1"/>
        <end position="21"/>
    </location>
</feature>